<dbReference type="PANTHER" id="PTHR42844:SF10">
    <property type="entry name" value="DIHYDRONEOPTERIN TRIPHOSPHATE 2'-EPIMERASE"/>
    <property type="match status" value="1"/>
</dbReference>
<dbReference type="PANTHER" id="PTHR42844">
    <property type="entry name" value="DIHYDRONEOPTERIN ALDOLASE 1-RELATED"/>
    <property type="match status" value="1"/>
</dbReference>
<evidence type="ECO:0000256" key="3">
    <source>
        <dbReference type="ARBA" id="ARBA00043806"/>
    </source>
</evidence>
<dbReference type="Pfam" id="PF02152">
    <property type="entry name" value="FolB"/>
    <property type="match status" value="1"/>
</dbReference>
<protein>
    <recommendedName>
        <fullName evidence="5">Dihydroneopterin triphosphate 2'-epimerase</fullName>
        <ecNumber evidence="4">5.1.99.7</ecNumber>
    </recommendedName>
    <alternativeName>
        <fullName evidence="6">D-erythro-7,8-dihydroneopterin triphosphate epimerase</fullName>
    </alternativeName>
</protein>
<comment type="similarity">
    <text evidence="1">Belongs to the DHNA family.</text>
</comment>
<sequence>MARTRTATIRIKNLRLRTYVGIKEEEVNNRQDVVVNVRLVYDAGRAIQDNDIEAALNYRTITKNIIAYVEDNRFALLERMTREVLGIAMEPQAVLEAEVEIDKPHALRFSDSVSVTLSDRRGED</sequence>
<accession>A0A4R7JZQ2</accession>
<dbReference type="SUPFAM" id="SSF55620">
    <property type="entry name" value="Tetrahydrobiopterin biosynthesis enzymes-like"/>
    <property type="match status" value="1"/>
</dbReference>
<comment type="catalytic activity">
    <reaction evidence="3">
        <text>7,8-dihydroneopterin 3'-triphosphate = 7,8-dihydromonapterin 3'-triphosphate</text>
        <dbReference type="Rhea" id="RHEA:28346"/>
        <dbReference type="ChEBI" id="CHEBI:58462"/>
        <dbReference type="ChEBI" id="CHEBI:61186"/>
        <dbReference type="EC" id="5.1.99.7"/>
    </reaction>
</comment>
<name>A0A4R7JZQ2_9GAMM</name>
<evidence type="ECO:0000256" key="4">
    <source>
        <dbReference type="ARBA" id="ARBA00044039"/>
    </source>
</evidence>
<comment type="caution">
    <text evidence="8">The sequence shown here is derived from an EMBL/GenBank/DDBJ whole genome shotgun (WGS) entry which is preliminary data.</text>
</comment>
<dbReference type="GO" id="GO:0004150">
    <property type="term" value="F:dihydroneopterin aldolase activity"/>
    <property type="evidence" value="ECO:0007669"/>
    <property type="project" value="InterPro"/>
</dbReference>
<dbReference type="Gene3D" id="3.30.1130.10">
    <property type="match status" value="1"/>
</dbReference>
<gene>
    <name evidence="8" type="ORF">DES49_0129</name>
</gene>
<evidence type="ECO:0000313" key="8">
    <source>
        <dbReference type="EMBL" id="TDT44030.1"/>
    </source>
</evidence>
<evidence type="ECO:0000313" key="9">
    <source>
        <dbReference type="Proteomes" id="UP000295830"/>
    </source>
</evidence>
<dbReference type="GO" id="GO:0008719">
    <property type="term" value="F:dihydroneopterin triphosphate 2'-epimerase activity"/>
    <property type="evidence" value="ECO:0007669"/>
    <property type="project" value="UniProtKB-EC"/>
</dbReference>
<evidence type="ECO:0000256" key="6">
    <source>
        <dbReference type="ARBA" id="ARBA00044306"/>
    </source>
</evidence>
<dbReference type="EMBL" id="SOAX01000001">
    <property type="protein sequence ID" value="TDT44030.1"/>
    <property type="molecule type" value="Genomic_DNA"/>
</dbReference>
<feature type="domain" description="Dihydroneopterin aldolase/epimerase" evidence="7">
    <location>
        <begin position="9"/>
        <end position="119"/>
    </location>
</feature>
<dbReference type="NCBIfam" id="NF008418">
    <property type="entry name" value="PRK11245.1"/>
    <property type="match status" value="1"/>
</dbReference>
<proteinExistence type="inferred from homology"/>
<dbReference type="SMART" id="SM00905">
    <property type="entry name" value="FolB"/>
    <property type="match status" value="1"/>
</dbReference>
<evidence type="ECO:0000259" key="7">
    <source>
        <dbReference type="SMART" id="SM00905"/>
    </source>
</evidence>
<dbReference type="GO" id="GO:0005829">
    <property type="term" value="C:cytosol"/>
    <property type="evidence" value="ECO:0007669"/>
    <property type="project" value="TreeGrafter"/>
</dbReference>
<evidence type="ECO:0000256" key="5">
    <source>
        <dbReference type="ARBA" id="ARBA00044197"/>
    </source>
</evidence>
<evidence type="ECO:0000256" key="1">
    <source>
        <dbReference type="ARBA" id="ARBA00005708"/>
    </source>
</evidence>
<dbReference type="RefSeq" id="WP_133734459.1">
    <property type="nucleotide sequence ID" value="NZ_SOAX01000001.1"/>
</dbReference>
<dbReference type="NCBIfam" id="TIGR00526">
    <property type="entry name" value="folB_dom"/>
    <property type="match status" value="1"/>
</dbReference>
<dbReference type="EC" id="5.1.99.7" evidence="4"/>
<keyword evidence="2" id="KW-0413">Isomerase</keyword>
<dbReference type="GO" id="GO:0006760">
    <property type="term" value="P:folic acid-containing compound metabolic process"/>
    <property type="evidence" value="ECO:0007669"/>
    <property type="project" value="InterPro"/>
</dbReference>
<reference evidence="8 9" key="1">
    <citation type="submission" date="2019-03" db="EMBL/GenBank/DDBJ databases">
        <title>Genomic Encyclopedia of Type Strains, Phase IV (KMG-IV): sequencing the most valuable type-strain genomes for metagenomic binning, comparative biology and taxonomic classification.</title>
        <authorList>
            <person name="Goeker M."/>
        </authorList>
    </citation>
    <scope>NUCLEOTIDE SEQUENCE [LARGE SCALE GENOMIC DNA]</scope>
    <source>
        <strain evidence="8 9">DSM 15505</strain>
    </source>
</reference>
<dbReference type="Proteomes" id="UP000295830">
    <property type="component" value="Unassembled WGS sequence"/>
</dbReference>
<evidence type="ECO:0000256" key="2">
    <source>
        <dbReference type="ARBA" id="ARBA00023235"/>
    </source>
</evidence>
<dbReference type="InterPro" id="IPR006156">
    <property type="entry name" value="Dihydroneopterin_aldolase"/>
</dbReference>
<dbReference type="InterPro" id="IPR043133">
    <property type="entry name" value="GTP-CH-I_C/QueF"/>
</dbReference>
<dbReference type="AlphaFoldDB" id="A0A4R7JZQ2"/>
<dbReference type="InterPro" id="IPR006157">
    <property type="entry name" value="FolB_dom"/>
</dbReference>
<dbReference type="OrthoDB" id="1121389at2"/>
<organism evidence="8 9">
    <name type="scientific">Halospina denitrificans</name>
    <dbReference type="NCBI Taxonomy" id="332522"/>
    <lineage>
        <taxon>Bacteria</taxon>
        <taxon>Pseudomonadati</taxon>
        <taxon>Pseudomonadota</taxon>
        <taxon>Gammaproteobacteria</taxon>
        <taxon>Halospina</taxon>
    </lineage>
</organism>
<keyword evidence="9" id="KW-1185">Reference proteome</keyword>